<protein>
    <recommendedName>
        <fullName evidence="4">Ca3427-like PBP 2 domain-containing protein</fullName>
    </recommendedName>
</protein>
<dbReference type="InterPro" id="IPR054364">
    <property type="entry name" value="Ca3427-like_PBP2"/>
</dbReference>
<reference evidence="5 6" key="1">
    <citation type="journal article" date="2023" name="Elife">
        <title>Identification of key yeast species and microbe-microbe interactions impacting larval growth of Drosophila in the wild.</title>
        <authorList>
            <person name="Mure A."/>
            <person name="Sugiura Y."/>
            <person name="Maeda R."/>
            <person name="Honda K."/>
            <person name="Sakurai N."/>
            <person name="Takahashi Y."/>
            <person name="Watada M."/>
            <person name="Katoh T."/>
            <person name="Gotoh A."/>
            <person name="Gotoh Y."/>
            <person name="Taniguchi I."/>
            <person name="Nakamura K."/>
            <person name="Hayashi T."/>
            <person name="Katayama T."/>
            <person name="Uemura T."/>
            <person name="Hattori Y."/>
        </authorList>
    </citation>
    <scope>NUCLEOTIDE SEQUENCE [LARGE SCALE GENOMIC DNA]</scope>
    <source>
        <strain evidence="5 6">SB-73</strain>
    </source>
</reference>
<keyword evidence="6" id="KW-1185">Reference proteome</keyword>
<dbReference type="CDD" id="cd13637">
    <property type="entry name" value="PBP2_Ca3427_like"/>
    <property type="match status" value="1"/>
</dbReference>
<dbReference type="Proteomes" id="UP001362899">
    <property type="component" value="Unassembled WGS sequence"/>
</dbReference>
<evidence type="ECO:0000313" key="6">
    <source>
        <dbReference type="Proteomes" id="UP001362899"/>
    </source>
</evidence>
<dbReference type="Gene3D" id="3.40.190.10">
    <property type="entry name" value="Periplasmic binding protein-like II"/>
    <property type="match status" value="2"/>
</dbReference>
<keyword evidence="3" id="KW-0732">Signal</keyword>
<organism evidence="5 6">
    <name type="scientific">Starmerella bacillaris</name>
    <name type="common">Yeast</name>
    <name type="synonym">Candida zemplinina</name>
    <dbReference type="NCBI Taxonomy" id="1247836"/>
    <lineage>
        <taxon>Eukaryota</taxon>
        <taxon>Fungi</taxon>
        <taxon>Dikarya</taxon>
        <taxon>Ascomycota</taxon>
        <taxon>Saccharomycotina</taxon>
        <taxon>Dipodascomycetes</taxon>
        <taxon>Dipodascales</taxon>
        <taxon>Trichomonascaceae</taxon>
        <taxon>Starmerella</taxon>
    </lineage>
</organism>
<evidence type="ECO:0000313" key="5">
    <source>
        <dbReference type="EMBL" id="GMM52601.1"/>
    </source>
</evidence>
<comment type="similarity">
    <text evidence="2">Belongs to the bacterial solute-binding protein SsuA/TauA family.</text>
</comment>
<dbReference type="GO" id="GO:0042597">
    <property type="term" value="C:periplasmic space"/>
    <property type="evidence" value="ECO:0007669"/>
    <property type="project" value="UniProtKB-SubCell"/>
</dbReference>
<sequence length="296" mass="33459">MRLIVGFVPEHFSTPLFLAERQGFFLKNGLEVSFKAFPSGSGHLIQSLQEGSINMAVGLTEAFVKAAASDDVCYKLIGTYVKSPLRWAVSTGGKRQEINSVNELEGKVCGVSRIGSGSDIMSKVLKEEKHWTKDFQYEVLDSFGNLRQAVNNKMADFFMWEHFTSKRYFDNGEIKSVGDIYTPWPSWVIVADGVVLKYETVALAFCKSVNEGIEYFKNNTEEAIRYIVSHFDYEEATVRAWLDTVEFSDDASRIDPEIVSKTLAILKQAITLPENCDQTCYIQDLHSPIINYDHQK</sequence>
<comment type="subcellular location">
    <subcellularLocation>
        <location evidence="1">Periplasm</location>
    </subcellularLocation>
</comment>
<evidence type="ECO:0000256" key="1">
    <source>
        <dbReference type="ARBA" id="ARBA00004418"/>
    </source>
</evidence>
<comment type="caution">
    <text evidence="5">The sequence shown here is derived from an EMBL/GenBank/DDBJ whole genome shotgun (WGS) entry which is preliminary data.</text>
</comment>
<name>A0AAV5RPK2_STABA</name>
<evidence type="ECO:0000259" key="4">
    <source>
        <dbReference type="Pfam" id="PF22384"/>
    </source>
</evidence>
<accession>A0AAV5RPK2</accession>
<dbReference type="Pfam" id="PF22384">
    <property type="entry name" value="PBP2_Ca3427_like"/>
    <property type="match status" value="1"/>
</dbReference>
<dbReference type="PANTHER" id="PTHR30024">
    <property type="entry name" value="ALIPHATIC SULFONATES-BINDING PROTEIN-RELATED"/>
    <property type="match status" value="1"/>
</dbReference>
<feature type="domain" description="Ca3427-like PBP 2" evidence="4">
    <location>
        <begin position="87"/>
        <end position="180"/>
    </location>
</feature>
<dbReference type="EMBL" id="BTGC01000008">
    <property type="protein sequence ID" value="GMM52601.1"/>
    <property type="molecule type" value="Genomic_DNA"/>
</dbReference>
<dbReference type="SUPFAM" id="SSF53850">
    <property type="entry name" value="Periplasmic binding protein-like II"/>
    <property type="match status" value="1"/>
</dbReference>
<dbReference type="PANTHER" id="PTHR30024:SF47">
    <property type="entry name" value="TAURINE-BINDING PERIPLASMIC PROTEIN"/>
    <property type="match status" value="1"/>
</dbReference>
<proteinExistence type="inferred from homology"/>
<evidence type="ECO:0000256" key="3">
    <source>
        <dbReference type="ARBA" id="ARBA00022729"/>
    </source>
</evidence>
<gene>
    <name evidence="5" type="ORF">DASB73_035640</name>
</gene>
<evidence type="ECO:0000256" key="2">
    <source>
        <dbReference type="ARBA" id="ARBA00010742"/>
    </source>
</evidence>
<dbReference type="AlphaFoldDB" id="A0AAV5RPK2"/>